<feature type="compositionally biased region" description="Acidic residues" evidence="1">
    <location>
        <begin position="161"/>
        <end position="170"/>
    </location>
</feature>
<dbReference type="EMBL" id="LRRQ01000003">
    <property type="protein sequence ID" value="OAM91892.1"/>
    <property type="molecule type" value="Genomic_DNA"/>
</dbReference>
<dbReference type="AlphaFoldDB" id="A0A178IQ14"/>
<proteinExistence type="predicted"/>
<evidence type="ECO:0000313" key="3">
    <source>
        <dbReference type="Proteomes" id="UP000078486"/>
    </source>
</evidence>
<evidence type="ECO:0000313" key="2">
    <source>
        <dbReference type="EMBL" id="OAM91892.1"/>
    </source>
</evidence>
<protein>
    <submittedName>
        <fullName evidence="2">Uncharacterized protein</fullName>
    </submittedName>
</protein>
<gene>
    <name evidence="2" type="ORF">AW736_26290</name>
</gene>
<sequence length="205" mass="23481">MLEGRAVEFDKNRKYAIRRCQKALRLKDNGDAWSRYVTLSSDAEYALSCGLFAPDDDRRTLWQYSHRLFQRLLTGPASELPDCKDFTTRFPGHDILKKKIIPIQRTIAALEKFMQGIVPAEKDFPHQFCPHGFHTYLCLPPRTEGEPVIQPLPLETEFDLGLDSAFEDEDQDKKDDEYQDGDDGMGAAIEDDSEDTLPPQQMLLL</sequence>
<reference evidence="2 3" key="1">
    <citation type="submission" date="2016-01" db="EMBL/GenBank/DDBJ databases">
        <title>High potential of lignocellulose degradation of a new Verrucomicrobia species.</title>
        <authorList>
            <person name="Wang Y."/>
            <person name="Shi Y."/>
            <person name="Qiu Z."/>
            <person name="Liu S."/>
            <person name="Yang H."/>
        </authorList>
    </citation>
    <scope>NUCLEOTIDE SEQUENCE [LARGE SCALE GENOMIC DNA]</scope>
    <source>
        <strain evidence="2 3">TSB47</strain>
    </source>
</reference>
<dbReference type="Proteomes" id="UP000078486">
    <property type="component" value="Unassembled WGS sequence"/>
</dbReference>
<organism evidence="2 3">
    <name type="scientific">Termitidicoccus mucosus</name>
    <dbReference type="NCBI Taxonomy" id="1184151"/>
    <lineage>
        <taxon>Bacteria</taxon>
        <taxon>Pseudomonadati</taxon>
        <taxon>Verrucomicrobiota</taxon>
        <taxon>Opitutia</taxon>
        <taxon>Opitutales</taxon>
        <taxon>Opitutaceae</taxon>
        <taxon>Termitidicoccus</taxon>
    </lineage>
</organism>
<keyword evidence="3" id="KW-1185">Reference proteome</keyword>
<comment type="caution">
    <text evidence="2">The sequence shown here is derived from an EMBL/GenBank/DDBJ whole genome shotgun (WGS) entry which is preliminary data.</text>
</comment>
<feature type="compositionally biased region" description="Acidic residues" evidence="1">
    <location>
        <begin position="177"/>
        <end position="195"/>
    </location>
</feature>
<accession>A0A178IQ14</accession>
<name>A0A178IQ14_9BACT</name>
<feature type="region of interest" description="Disordered" evidence="1">
    <location>
        <begin position="161"/>
        <end position="205"/>
    </location>
</feature>
<evidence type="ECO:0000256" key="1">
    <source>
        <dbReference type="SAM" id="MobiDB-lite"/>
    </source>
</evidence>